<evidence type="ECO:0000256" key="1">
    <source>
        <dbReference type="SAM" id="MobiDB-lite"/>
    </source>
</evidence>
<organism evidence="2">
    <name type="scientific">Chromera velia CCMP2878</name>
    <dbReference type="NCBI Taxonomy" id="1169474"/>
    <lineage>
        <taxon>Eukaryota</taxon>
        <taxon>Sar</taxon>
        <taxon>Alveolata</taxon>
        <taxon>Colpodellida</taxon>
        <taxon>Chromeraceae</taxon>
        <taxon>Chromera</taxon>
    </lineage>
</organism>
<reference evidence="2" key="1">
    <citation type="submission" date="2014-11" db="EMBL/GenBank/DDBJ databases">
        <authorList>
            <person name="Otto D Thomas"/>
            <person name="Naeem Raeece"/>
        </authorList>
    </citation>
    <scope>NUCLEOTIDE SEQUENCE</scope>
</reference>
<feature type="region of interest" description="Disordered" evidence="1">
    <location>
        <begin position="290"/>
        <end position="321"/>
    </location>
</feature>
<dbReference type="AlphaFoldDB" id="A0A0G4HFZ0"/>
<sequence>MRKSLPDGHLAGSTGVLRLLYRQTAACCHRLVVAHDPLSSSSSSGGSRVCRGGGGSALDPELLGACAGLRQALSRFSSLCATAGLVPGGDPCASASLSSAFLSGSGGDGEFFDAFGIRQGSVNGLSLSSTSAGSSGLGSSWHAGNESVPGYGAAERDLSSGFPSSSPSPMLESKVVAGVSSLSPEPSPMMAPSRGFHRGGGRASGGGLQHGSEGGRRQTGGGGASVKGDGARAPATTGNLRKANKGVLVRLFAESLLLLMDPVIESCPRALIPVSRVRVVAPSVAARDEVRLEGTDPDAAPDEGVSREKSGPRRGGKKRRQIPVVVLSSDSRWTLVELQSLSLKMADQPTAQLWQTRIASAAVGGTPGAGGQSQQGLGGGALGLRNGQLRGGGGIDVEG</sequence>
<feature type="region of interest" description="Disordered" evidence="1">
    <location>
        <begin position="178"/>
        <end position="237"/>
    </location>
</feature>
<dbReference type="VEuPathDB" id="CryptoDB:Cvel_27214"/>
<protein>
    <submittedName>
        <fullName evidence="2">Uncharacterized protein</fullName>
    </submittedName>
</protein>
<evidence type="ECO:0000313" key="2">
    <source>
        <dbReference type="EMBL" id="CEM43024.1"/>
    </source>
</evidence>
<dbReference type="EMBL" id="CDMZ01002593">
    <property type="protein sequence ID" value="CEM43024.1"/>
    <property type="molecule type" value="Genomic_DNA"/>
</dbReference>
<proteinExistence type="predicted"/>
<feature type="compositionally biased region" description="Basic residues" evidence="1">
    <location>
        <begin position="312"/>
        <end position="321"/>
    </location>
</feature>
<name>A0A0G4HFZ0_9ALVE</name>
<gene>
    <name evidence="2" type="ORF">Cvel_27214</name>
</gene>
<accession>A0A0G4HFZ0</accession>